<feature type="non-terminal residue" evidence="2">
    <location>
        <position position="1"/>
    </location>
</feature>
<feature type="compositionally biased region" description="Polar residues" evidence="1">
    <location>
        <begin position="1457"/>
        <end position="1477"/>
    </location>
</feature>
<feature type="region of interest" description="Disordered" evidence="1">
    <location>
        <begin position="613"/>
        <end position="705"/>
    </location>
</feature>
<feature type="compositionally biased region" description="Polar residues" evidence="1">
    <location>
        <begin position="1321"/>
        <end position="1341"/>
    </location>
</feature>
<sequence>DNDTGNNAAFESAYLGSYLRFRDSPHLGGVLVPPGVSTSANGPETEDTLSRSPLFRRMLRERNRNTSVLMEPDDDFGDVNAFLHPPWGQQANSWMQSSMGEPSHWGNSRYRRPLSSNIPPRNAHTHTHTPRQTDLTSIQNRTAALAADTAQANTDAREWDTLTLTSAIREDITNLRDDVAVTYADAAAAAAAAAEVDGIDRMGVDVPANATQVRSSVDNGPVSATANTGTRTGSTGTIPVSGNHDRVDATEDSGANPNRAASTHRATRDPLAYRPSDWDDAAREAGDPHPFGTGNSSSEVAFALAVQRWQEVFHRNAPRVMGAGYFRDRVDPLTDLHRIRATLAEWNADNLSDNTTTRRTDAYGPAAREIHAQTRRMIRAWESHAQTQRDIRARHERQARNGSTVDGLGPDGVDYSRPGWSGGTLRQYMEQFESTPALPALDLSGADRPIGIGSESARSAAEARARLARARLLGVSPFLPTLPSTRETNTNTDTHTRNANTNTATYSEVARGEGLPSADRRINSTVSTDRHAPNPGHPQHPPTELVTSNSENPFTTYANEFSYTDYDPLNLGVVRMFDEDWADPLTVAFNASEAGPPDEQDSATTNQMAPISVVENTGTSAVAVTGTSGGGRDGERTAHGNSQPNASRGMDVVVTGISDTDTNPNADPNADVHAECGTEDTTVGSSAVPGESHETRVRTSDATDTHHSVFEGAYNVTTPQLTHTHTVSETSDDSTEREAVYTLSTLHSRTVPSASNGRDGRDGGDVPSARAVGVASDTSQAGHTAGVEVAEDTSSSRDVYNTENAINRSASDVRDESDTSHTLEAARAIVEVGVGEVPLTEDKCTVPASNDTVAMIAGVINTTPAINDAMATGGDMDTTTDVVVMATGDPGVVAEPSHLANTGIVTSTGSTDTQRADPDTQVIVSSDISASLAPDSTTGNVGAVTSNVGTTTGDATVTATDARNARVSDRQDGGSRALSTAMDNLVDNTTNANVNANANANSNINTTNPPNTTLDRPEPMDGTDAMDVYGITSEALGSEYVGPPPDTTANAPDDPTVNSDNTTYPDTGLTQAWYAPPSPPLAYIRRRSRTVSEARARLAVMGRLRDASRRDSMGRYIPPHERDIITPTHIHPHPHPLSRDASSRRRTWRAYALSESRQRRLATQTRAQREGEDIESTRSRLRLRQTSAWADAYMWYRERQLQYRRVAGAPPASTGDRSRYSFASRGPETAREGRTMSLARQPSVHGLSRRTSFMYPQISLSRQDIERDVALVSRPAALSNDTSASGLAAEEGEVQASPPQSTANRNGVGVDARALPIPQPQDGSRVQSHQQDTARGQLQPRSRTHTHTRNAQRNRLSGSPYTRWQPLPLTHTAHPLERGDGEERGIGSGSNTRRRTLSGSLATSDSQRPLQIGGFVVQQGAIDRVQPGLTAANRADDRRNGDTGAHTDADTRVQAPGSMQNTTGSLNDADGNGSSEP</sequence>
<feature type="compositionally biased region" description="Polar residues" evidence="1">
    <location>
        <begin position="613"/>
        <end position="626"/>
    </location>
</feature>
<dbReference type="Proteomes" id="UP000054560">
    <property type="component" value="Unassembled WGS sequence"/>
</dbReference>
<feature type="region of interest" description="Disordered" evidence="1">
    <location>
        <begin position="383"/>
        <end position="414"/>
    </location>
</feature>
<feature type="region of interest" description="Disordered" evidence="1">
    <location>
        <begin position="1278"/>
        <end position="1406"/>
    </location>
</feature>
<feature type="region of interest" description="Disordered" evidence="1">
    <location>
        <begin position="478"/>
        <end position="520"/>
    </location>
</feature>
<feature type="compositionally biased region" description="Polar residues" evidence="1">
    <location>
        <begin position="214"/>
        <end position="240"/>
    </location>
</feature>
<feature type="region of interest" description="Disordered" evidence="1">
    <location>
        <begin position="1124"/>
        <end position="1145"/>
    </location>
</feature>
<feature type="compositionally biased region" description="Basic and acidic residues" evidence="1">
    <location>
        <begin position="1374"/>
        <end position="1385"/>
    </location>
</feature>
<dbReference type="RefSeq" id="XP_014156878.1">
    <property type="nucleotide sequence ID" value="XM_014301403.1"/>
</dbReference>
<feature type="compositionally biased region" description="Basic and acidic residues" evidence="1">
    <location>
        <begin position="1434"/>
        <end position="1451"/>
    </location>
</feature>
<feature type="compositionally biased region" description="Basic and acidic residues" evidence="1">
    <location>
        <begin position="691"/>
        <end position="705"/>
    </location>
</feature>
<feature type="region of interest" description="Disordered" evidence="1">
    <location>
        <begin position="1208"/>
        <end position="1233"/>
    </location>
</feature>
<dbReference type="GeneID" id="25905249"/>
<feature type="region of interest" description="Disordered" evidence="1">
    <location>
        <begin position="744"/>
        <end position="820"/>
    </location>
</feature>
<feature type="compositionally biased region" description="Low complexity" evidence="1">
    <location>
        <begin position="1047"/>
        <end position="1056"/>
    </location>
</feature>
<feature type="compositionally biased region" description="Polar residues" evidence="1">
    <location>
        <begin position="744"/>
        <end position="756"/>
    </location>
</feature>
<reference evidence="2 3" key="1">
    <citation type="submission" date="2011-02" db="EMBL/GenBank/DDBJ databases">
        <title>The Genome Sequence of Sphaeroforma arctica JP610.</title>
        <authorList>
            <consortium name="The Broad Institute Genome Sequencing Platform"/>
            <person name="Russ C."/>
            <person name="Cuomo C."/>
            <person name="Young S.K."/>
            <person name="Zeng Q."/>
            <person name="Gargeya S."/>
            <person name="Alvarado L."/>
            <person name="Berlin A."/>
            <person name="Chapman S.B."/>
            <person name="Chen Z."/>
            <person name="Freedman E."/>
            <person name="Gellesch M."/>
            <person name="Goldberg J."/>
            <person name="Griggs A."/>
            <person name="Gujja S."/>
            <person name="Heilman E."/>
            <person name="Heiman D."/>
            <person name="Howarth C."/>
            <person name="Mehta T."/>
            <person name="Neiman D."/>
            <person name="Pearson M."/>
            <person name="Roberts A."/>
            <person name="Saif S."/>
            <person name="Shea T."/>
            <person name="Shenoy N."/>
            <person name="Sisk P."/>
            <person name="Stolte C."/>
            <person name="Sykes S."/>
            <person name="White J."/>
            <person name="Yandava C."/>
            <person name="Burger G."/>
            <person name="Gray M.W."/>
            <person name="Holland P.W.H."/>
            <person name="King N."/>
            <person name="Lang F.B.F."/>
            <person name="Roger A.J."/>
            <person name="Ruiz-Trillo I."/>
            <person name="Haas B."/>
            <person name="Nusbaum C."/>
            <person name="Birren B."/>
        </authorList>
    </citation>
    <scope>NUCLEOTIDE SEQUENCE [LARGE SCALE GENOMIC DNA]</scope>
    <source>
        <strain evidence="2 3">JP610</strain>
    </source>
</reference>
<feature type="compositionally biased region" description="Low complexity" evidence="1">
    <location>
        <begin position="485"/>
        <end position="505"/>
    </location>
</feature>
<protein>
    <submittedName>
        <fullName evidence="2">Uncharacterized protein</fullName>
    </submittedName>
</protein>
<feature type="compositionally biased region" description="Basic and acidic residues" evidence="1">
    <location>
        <begin position="811"/>
        <end position="820"/>
    </location>
</feature>
<feature type="region of interest" description="Disordered" evidence="1">
    <location>
        <begin position="526"/>
        <end position="545"/>
    </location>
</feature>
<dbReference type="STRING" id="667725.A0A0L0G2C0"/>
<keyword evidence="3" id="KW-1185">Reference proteome</keyword>
<feature type="region of interest" description="Disordered" evidence="1">
    <location>
        <begin position="1036"/>
        <end position="1057"/>
    </location>
</feature>
<evidence type="ECO:0000313" key="3">
    <source>
        <dbReference type="Proteomes" id="UP000054560"/>
    </source>
</evidence>
<name>A0A0L0G2C0_9EUKA</name>
<feature type="compositionally biased region" description="Polar residues" evidence="1">
    <location>
        <begin position="657"/>
        <end position="666"/>
    </location>
</feature>
<feature type="compositionally biased region" description="Basic residues" evidence="1">
    <location>
        <begin position="1342"/>
        <end position="1352"/>
    </location>
</feature>
<dbReference type="EMBL" id="KQ241875">
    <property type="protein sequence ID" value="KNC82976.1"/>
    <property type="molecule type" value="Genomic_DNA"/>
</dbReference>
<gene>
    <name evidence="2" type="ORF">SARC_04745</name>
</gene>
<feature type="compositionally biased region" description="Polar residues" evidence="1">
    <location>
        <begin position="1353"/>
        <end position="1362"/>
    </location>
</feature>
<feature type="compositionally biased region" description="Basic and acidic residues" evidence="1">
    <location>
        <begin position="383"/>
        <end position="399"/>
    </location>
</feature>
<feature type="compositionally biased region" description="Polar residues" evidence="1">
    <location>
        <begin position="1397"/>
        <end position="1406"/>
    </location>
</feature>
<feature type="compositionally biased region" description="Polar residues" evidence="1">
    <location>
        <begin position="792"/>
        <end position="810"/>
    </location>
</feature>
<feature type="region of interest" description="Disordered" evidence="1">
    <location>
        <begin position="1427"/>
        <end position="1477"/>
    </location>
</feature>
<feature type="region of interest" description="Disordered" evidence="1">
    <location>
        <begin position="214"/>
        <end position="294"/>
    </location>
</feature>
<evidence type="ECO:0000256" key="1">
    <source>
        <dbReference type="SAM" id="MobiDB-lite"/>
    </source>
</evidence>
<organism evidence="2 3">
    <name type="scientific">Sphaeroforma arctica JP610</name>
    <dbReference type="NCBI Taxonomy" id="667725"/>
    <lineage>
        <taxon>Eukaryota</taxon>
        <taxon>Ichthyosporea</taxon>
        <taxon>Ichthyophonida</taxon>
        <taxon>Sphaeroforma</taxon>
    </lineage>
</organism>
<accession>A0A0L0G2C0</accession>
<feature type="region of interest" description="Disordered" evidence="1">
    <location>
        <begin position="96"/>
        <end position="135"/>
    </location>
</feature>
<evidence type="ECO:0000313" key="2">
    <source>
        <dbReference type="EMBL" id="KNC82976.1"/>
    </source>
</evidence>
<feature type="compositionally biased region" description="Basic and acidic residues" evidence="1">
    <location>
        <begin position="276"/>
        <end position="287"/>
    </location>
</feature>
<proteinExistence type="predicted"/>